<dbReference type="Proteomes" id="UP001374535">
    <property type="component" value="Chromosome 10"/>
</dbReference>
<dbReference type="Pfam" id="PF02365">
    <property type="entry name" value="NAM"/>
    <property type="match status" value="1"/>
</dbReference>
<dbReference type="PROSITE" id="PS51005">
    <property type="entry name" value="NAC"/>
    <property type="match status" value="1"/>
</dbReference>
<dbReference type="GO" id="GO:0005634">
    <property type="term" value="C:nucleus"/>
    <property type="evidence" value="ECO:0007669"/>
    <property type="project" value="UniProtKB-SubCell"/>
</dbReference>
<accession>A0AAQ3RIS2</accession>
<proteinExistence type="predicted"/>
<gene>
    <name evidence="7" type="ORF">V8G54_033256</name>
</gene>
<dbReference type="AlphaFoldDB" id="A0AAQ3RIS2"/>
<dbReference type="PANTHER" id="PTHR31744:SF233">
    <property type="entry name" value="NAC DOMAIN-CONTAINING PROTEIN 72-LIKE"/>
    <property type="match status" value="1"/>
</dbReference>
<keyword evidence="2" id="KW-0805">Transcription regulation</keyword>
<evidence type="ECO:0000256" key="2">
    <source>
        <dbReference type="ARBA" id="ARBA00023015"/>
    </source>
</evidence>
<dbReference type="InterPro" id="IPR036093">
    <property type="entry name" value="NAC_dom_sf"/>
</dbReference>
<dbReference type="EMBL" id="CP144691">
    <property type="protein sequence ID" value="WVY94168.1"/>
    <property type="molecule type" value="Genomic_DNA"/>
</dbReference>
<protein>
    <recommendedName>
        <fullName evidence="6">NAC domain-containing protein</fullName>
    </recommendedName>
</protein>
<organism evidence="7 8">
    <name type="scientific">Vigna mungo</name>
    <name type="common">Black gram</name>
    <name type="synonym">Phaseolus mungo</name>
    <dbReference type="NCBI Taxonomy" id="3915"/>
    <lineage>
        <taxon>Eukaryota</taxon>
        <taxon>Viridiplantae</taxon>
        <taxon>Streptophyta</taxon>
        <taxon>Embryophyta</taxon>
        <taxon>Tracheophyta</taxon>
        <taxon>Spermatophyta</taxon>
        <taxon>Magnoliopsida</taxon>
        <taxon>eudicotyledons</taxon>
        <taxon>Gunneridae</taxon>
        <taxon>Pentapetalae</taxon>
        <taxon>rosids</taxon>
        <taxon>fabids</taxon>
        <taxon>Fabales</taxon>
        <taxon>Fabaceae</taxon>
        <taxon>Papilionoideae</taxon>
        <taxon>50 kb inversion clade</taxon>
        <taxon>NPAAA clade</taxon>
        <taxon>indigoferoid/millettioid clade</taxon>
        <taxon>Phaseoleae</taxon>
        <taxon>Vigna</taxon>
    </lineage>
</organism>
<evidence type="ECO:0000256" key="3">
    <source>
        <dbReference type="ARBA" id="ARBA00023125"/>
    </source>
</evidence>
<comment type="subcellular location">
    <subcellularLocation>
        <location evidence="1">Nucleus</location>
    </subcellularLocation>
</comment>
<keyword evidence="4" id="KW-0804">Transcription</keyword>
<keyword evidence="3" id="KW-0238">DNA-binding</keyword>
<evidence type="ECO:0000313" key="7">
    <source>
        <dbReference type="EMBL" id="WVY94168.1"/>
    </source>
</evidence>
<evidence type="ECO:0000256" key="1">
    <source>
        <dbReference type="ARBA" id="ARBA00004123"/>
    </source>
</evidence>
<dbReference type="GO" id="GO:0006355">
    <property type="term" value="P:regulation of DNA-templated transcription"/>
    <property type="evidence" value="ECO:0007669"/>
    <property type="project" value="InterPro"/>
</dbReference>
<feature type="domain" description="NAC" evidence="6">
    <location>
        <begin position="1"/>
        <end position="112"/>
    </location>
</feature>
<dbReference type="SUPFAM" id="SSF101941">
    <property type="entry name" value="NAC domain"/>
    <property type="match status" value="1"/>
</dbReference>
<dbReference type="GO" id="GO:0003677">
    <property type="term" value="F:DNA binding"/>
    <property type="evidence" value="ECO:0007669"/>
    <property type="project" value="UniProtKB-KW"/>
</dbReference>
<evidence type="ECO:0000256" key="5">
    <source>
        <dbReference type="ARBA" id="ARBA00023242"/>
    </source>
</evidence>
<evidence type="ECO:0000259" key="6">
    <source>
        <dbReference type="PROSITE" id="PS51005"/>
    </source>
</evidence>
<evidence type="ECO:0000256" key="4">
    <source>
        <dbReference type="ARBA" id="ARBA00023163"/>
    </source>
</evidence>
<evidence type="ECO:0000313" key="8">
    <source>
        <dbReference type="Proteomes" id="UP001374535"/>
    </source>
</evidence>
<dbReference type="InterPro" id="IPR003441">
    <property type="entry name" value="NAC-dom"/>
</dbReference>
<sequence length="112" mass="13286">MSYGIPFNFTCLSYTFGFYGEKEWYFFSPRERKYPNGSRPNWATGADKLIEKLKALEIKKALVFYSGKAPKREKTNWIMHEYRLANVDRSTSKKKQPDGTFRFDLLCFILLF</sequence>
<dbReference type="Gene3D" id="2.170.150.80">
    <property type="entry name" value="NAC domain"/>
    <property type="match status" value="1"/>
</dbReference>
<keyword evidence="5" id="KW-0539">Nucleus</keyword>
<keyword evidence="8" id="KW-1185">Reference proteome</keyword>
<dbReference type="PANTHER" id="PTHR31744">
    <property type="entry name" value="PROTEIN CUP-SHAPED COTYLEDON 2-RELATED"/>
    <property type="match status" value="1"/>
</dbReference>
<name>A0AAQ3RIS2_VIGMU</name>
<reference evidence="7 8" key="1">
    <citation type="journal article" date="2023" name="Life. Sci Alliance">
        <title>Evolutionary insights into 3D genome organization and epigenetic landscape of Vigna mungo.</title>
        <authorList>
            <person name="Junaid A."/>
            <person name="Singh B."/>
            <person name="Bhatia S."/>
        </authorList>
    </citation>
    <scope>NUCLEOTIDE SEQUENCE [LARGE SCALE GENOMIC DNA]</scope>
    <source>
        <strain evidence="7">Urdbean</strain>
    </source>
</reference>